<dbReference type="PROSITE" id="PS50011">
    <property type="entry name" value="PROTEIN_KINASE_DOM"/>
    <property type="match status" value="1"/>
</dbReference>
<protein>
    <recommendedName>
        <fullName evidence="1">non-specific serine/threonine protein kinase</fullName>
        <ecNumber evidence="1">2.7.11.1</ecNumber>
    </recommendedName>
</protein>
<dbReference type="SMART" id="SM00220">
    <property type="entry name" value="S_TKc"/>
    <property type="match status" value="1"/>
</dbReference>
<dbReference type="InterPro" id="IPR011009">
    <property type="entry name" value="Kinase-like_dom_sf"/>
</dbReference>
<evidence type="ECO:0000256" key="3">
    <source>
        <dbReference type="ARBA" id="ARBA00022679"/>
    </source>
</evidence>
<dbReference type="EMBL" id="JAUEMJ010000004">
    <property type="protein sequence ID" value="MDN3241164.1"/>
    <property type="molecule type" value="Genomic_DNA"/>
</dbReference>
<dbReference type="PANTHER" id="PTHR43289:SF6">
    <property type="entry name" value="SERINE_THREONINE-PROTEIN KINASE NEKL-3"/>
    <property type="match status" value="1"/>
</dbReference>
<evidence type="ECO:0000256" key="1">
    <source>
        <dbReference type="ARBA" id="ARBA00012513"/>
    </source>
</evidence>
<reference evidence="10" key="1">
    <citation type="submission" date="2023-06" db="EMBL/GenBank/DDBJ databases">
        <title>Gycomyces niveus sp.nov., a novel actinomycete isolated from soil in Shouguang.</title>
        <authorList>
            <person name="Yang X."/>
            <person name="Zhao J."/>
        </authorList>
    </citation>
    <scope>NUCLEOTIDE SEQUENCE</scope>
    <source>
        <strain evidence="10">NEAU C2</strain>
    </source>
</reference>
<dbReference type="PROSITE" id="PS00108">
    <property type="entry name" value="PROTEIN_KINASE_ST"/>
    <property type="match status" value="1"/>
</dbReference>
<organism evidence="10 11">
    <name type="scientific">Glycomyces tritici</name>
    <dbReference type="NCBI Taxonomy" id="2665176"/>
    <lineage>
        <taxon>Bacteria</taxon>
        <taxon>Bacillati</taxon>
        <taxon>Actinomycetota</taxon>
        <taxon>Actinomycetes</taxon>
        <taxon>Glycomycetales</taxon>
        <taxon>Glycomycetaceae</taxon>
        <taxon>Glycomyces</taxon>
    </lineage>
</organism>
<feature type="domain" description="Protein kinase" evidence="9">
    <location>
        <begin position="11"/>
        <end position="277"/>
    </location>
</feature>
<keyword evidence="11" id="KW-1185">Reference proteome</keyword>
<comment type="caution">
    <text evidence="10">The sequence shown here is derived from an EMBL/GenBank/DDBJ whole genome shotgun (WGS) entry which is preliminary data.</text>
</comment>
<dbReference type="GO" id="GO:0004674">
    <property type="term" value="F:protein serine/threonine kinase activity"/>
    <property type="evidence" value="ECO:0007669"/>
    <property type="project" value="UniProtKB-EC"/>
</dbReference>
<dbReference type="Gene3D" id="1.10.510.10">
    <property type="entry name" value="Transferase(Phosphotransferase) domain 1"/>
    <property type="match status" value="1"/>
</dbReference>
<keyword evidence="5 10" id="KW-0418">Kinase</keyword>
<keyword evidence="3 10" id="KW-0808">Transferase</keyword>
<keyword evidence="4 7" id="KW-0547">Nucleotide-binding</keyword>
<evidence type="ECO:0000256" key="7">
    <source>
        <dbReference type="PROSITE-ProRule" id="PRU10141"/>
    </source>
</evidence>
<evidence type="ECO:0000259" key="9">
    <source>
        <dbReference type="PROSITE" id="PS50011"/>
    </source>
</evidence>
<evidence type="ECO:0000256" key="8">
    <source>
        <dbReference type="SAM" id="MobiDB-lite"/>
    </source>
</evidence>
<evidence type="ECO:0000256" key="5">
    <source>
        <dbReference type="ARBA" id="ARBA00022777"/>
    </source>
</evidence>
<dbReference type="InterPro" id="IPR017441">
    <property type="entry name" value="Protein_kinase_ATP_BS"/>
</dbReference>
<sequence length="652" mass="68225">MPAGQLIADRYRLDALIGAGGMGEVWRAFDTGLRRDVAIKLLHRGGVEGAAAARARFVREAQAVARLRHPGIAVLHDYGEDTGPDDTRSYLVMEYVEGRPLSAVLADGPLPPGEAMRLCAEIADALATAHASGVIHRDIKPANIIVGDDSHPRLVDFGIALLADETALTGPGVQLGTLTYASPEQIDGAPLTPASDLYSLGVVTYECLSGEPPFTGPTLSPVVHGHLHKPPPELPATVPADARAVIMRALEKDPARRWRDAAALADACRGDSPDPTSTLPLPPPGAARRTRRRTLLAAAIGTPVAAAAAASTLWLNTTRRHDDDTSTEEPAVPTTVVPHDGLLITAHDAPIAAMTPAPGAAGPVLYTAAGTELRLWDLNIGTALGATETEHPVTALLIAPVPGGRARVIAVDSASGVHVADAGSTELTKIGTGAFDAAAATYAPHVRNDSTVLTAMTPTGCATVDLDTGAPGQGMTLQPGFIDHAALAPNRGELAVAHAEPDGAVTLHHPTDGSVRGRVPPHADWRPDTDRTAGLRVAQAEDGSPRGFVYNATDQRYYQVDLWTYESIGEPLPLAPIDAPHDTWLLPGDTGDAMLTIENDLPVLAGTEERSRQELTAPGEPRPVALASLIAPDQRTALIGYDDGSVRTWRLA</sequence>
<evidence type="ECO:0000256" key="4">
    <source>
        <dbReference type="ARBA" id="ARBA00022741"/>
    </source>
</evidence>
<name>A0ABT7YR86_9ACTN</name>
<keyword evidence="2" id="KW-0723">Serine/threonine-protein kinase</keyword>
<dbReference type="RefSeq" id="WP_289958076.1">
    <property type="nucleotide sequence ID" value="NZ_JAUEMJ010000004.1"/>
</dbReference>
<evidence type="ECO:0000313" key="10">
    <source>
        <dbReference type="EMBL" id="MDN3241164.1"/>
    </source>
</evidence>
<dbReference type="Gene3D" id="3.30.200.20">
    <property type="entry name" value="Phosphorylase Kinase, domain 1"/>
    <property type="match status" value="1"/>
</dbReference>
<dbReference type="Pfam" id="PF00069">
    <property type="entry name" value="Pkinase"/>
    <property type="match status" value="1"/>
</dbReference>
<dbReference type="SUPFAM" id="SSF69322">
    <property type="entry name" value="Tricorn protease domain 2"/>
    <property type="match status" value="1"/>
</dbReference>
<feature type="region of interest" description="Disordered" evidence="8">
    <location>
        <begin position="267"/>
        <end position="287"/>
    </location>
</feature>
<dbReference type="SUPFAM" id="SSF56112">
    <property type="entry name" value="Protein kinase-like (PK-like)"/>
    <property type="match status" value="1"/>
</dbReference>
<feature type="binding site" evidence="7">
    <location>
        <position position="40"/>
    </location>
    <ligand>
        <name>ATP</name>
        <dbReference type="ChEBI" id="CHEBI:30616"/>
    </ligand>
</feature>
<dbReference type="PROSITE" id="PS00107">
    <property type="entry name" value="PROTEIN_KINASE_ATP"/>
    <property type="match status" value="1"/>
</dbReference>
<dbReference type="InterPro" id="IPR000719">
    <property type="entry name" value="Prot_kinase_dom"/>
</dbReference>
<dbReference type="Proteomes" id="UP001171902">
    <property type="component" value="Unassembled WGS sequence"/>
</dbReference>
<evidence type="ECO:0000313" key="11">
    <source>
        <dbReference type="Proteomes" id="UP001171902"/>
    </source>
</evidence>
<accession>A0ABT7YR86</accession>
<dbReference type="CDD" id="cd14014">
    <property type="entry name" value="STKc_PknB_like"/>
    <property type="match status" value="1"/>
</dbReference>
<evidence type="ECO:0000256" key="6">
    <source>
        <dbReference type="ARBA" id="ARBA00022840"/>
    </source>
</evidence>
<evidence type="ECO:0000256" key="2">
    <source>
        <dbReference type="ARBA" id="ARBA00022527"/>
    </source>
</evidence>
<proteinExistence type="predicted"/>
<dbReference type="PANTHER" id="PTHR43289">
    <property type="entry name" value="MITOGEN-ACTIVATED PROTEIN KINASE KINASE KINASE 20-RELATED"/>
    <property type="match status" value="1"/>
</dbReference>
<dbReference type="EC" id="2.7.11.1" evidence="1"/>
<gene>
    <name evidence="10" type="ORF">QWI33_15640</name>
</gene>
<keyword evidence="6 7" id="KW-0067">ATP-binding</keyword>
<dbReference type="InterPro" id="IPR008271">
    <property type="entry name" value="Ser/Thr_kinase_AS"/>
</dbReference>